<dbReference type="Pfam" id="PF00563">
    <property type="entry name" value="EAL"/>
    <property type="match status" value="1"/>
</dbReference>
<evidence type="ECO:0000313" key="6">
    <source>
        <dbReference type="Proteomes" id="UP001524586"/>
    </source>
</evidence>
<evidence type="ECO:0000259" key="1">
    <source>
        <dbReference type="PROSITE" id="PS50112"/>
    </source>
</evidence>
<organism evidence="5 6">
    <name type="scientific">Methylomonas rivi</name>
    <dbReference type="NCBI Taxonomy" id="2952226"/>
    <lineage>
        <taxon>Bacteria</taxon>
        <taxon>Pseudomonadati</taxon>
        <taxon>Pseudomonadota</taxon>
        <taxon>Gammaproteobacteria</taxon>
        <taxon>Methylococcales</taxon>
        <taxon>Methylococcaceae</taxon>
        <taxon>Methylomonas</taxon>
    </lineage>
</organism>
<dbReference type="PROSITE" id="PS50113">
    <property type="entry name" value="PAC"/>
    <property type="match status" value="1"/>
</dbReference>
<dbReference type="InterPro" id="IPR043128">
    <property type="entry name" value="Rev_trsase/Diguanyl_cyclase"/>
</dbReference>
<dbReference type="CDD" id="cd01949">
    <property type="entry name" value="GGDEF"/>
    <property type="match status" value="1"/>
</dbReference>
<feature type="domain" description="EAL" evidence="3">
    <location>
        <begin position="478"/>
        <end position="731"/>
    </location>
</feature>
<dbReference type="PANTHER" id="PTHR44757">
    <property type="entry name" value="DIGUANYLATE CYCLASE DGCP"/>
    <property type="match status" value="1"/>
</dbReference>
<dbReference type="InterPro" id="IPR052155">
    <property type="entry name" value="Biofilm_reg_signaling"/>
</dbReference>
<dbReference type="InterPro" id="IPR000700">
    <property type="entry name" value="PAS-assoc_C"/>
</dbReference>
<comment type="caution">
    <text evidence="5">The sequence shown here is derived from an EMBL/GenBank/DDBJ whole genome shotgun (WGS) entry which is preliminary data.</text>
</comment>
<dbReference type="NCBIfam" id="TIGR00229">
    <property type="entry name" value="sensory_box"/>
    <property type="match status" value="1"/>
</dbReference>
<dbReference type="Pfam" id="PF13426">
    <property type="entry name" value="PAS_9"/>
    <property type="match status" value="1"/>
</dbReference>
<dbReference type="PANTHER" id="PTHR44757:SF2">
    <property type="entry name" value="BIOFILM ARCHITECTURE MAINTENANCE PROTEIN MBAA"/>
    <property type="match status" value="1"/>
</dbReference>
<dbReference type="PROSITE" id="PS50887">
    <property type="entry name" value="GGDEF"/>
    <property type="match status" value="1"/>
</dbReference>
<evidence type="ECO:0000259" key="2">
    <source>
        <dbReference type="PROSITE" id="PS50113"/>
    </source>
</evidence>
<dbReference type="Gene3D" id="3.20.20.450">
    <property type="entry name" value="EAL domain"/>
    <property type="match status" value="1"/>
</dbReference>
<dbReference type="CDD" id="cd00130">
    <property type="entry name" value="PAS"/>
    <property type="match status" value="1"/>
</dbReference>
<dbReference type="RefSeq" id="WP_256614477.1">
    <property type="nucleotide sequence ID" value="NZ_JANIBK010000023.1"/>
</dbReference>
<dbReference type="SUPFAM" id="SSF141868">
    <property type="entry name" value="EAL domain-like"/>
    <property type="match status" value="1"/>
</dbReference>
<dbReference type="Gene3D" id="3.30.70.270">
    <property type="match status" value="1"/>
</dbReference>
<dbReference type="InterPro" id="IPR000160">
    <property type="entry name" value="GGDEF_dom"/>
</dbReference>
<accession>A0ABT1U2Q3</accession>
<dbReference type="Pfam" id="PF00990">
    <property type="entry name" value="GGDEF"/>
    <property type="match status" value="1"/>
</dbReference>
<gene>
    <name evidence="5" type="ORF">NP596_06515</name>
</gene>
<dbReference type="SMART" id="SM00086">
    <property type="entry name" value="PAC"/>
    <property type="match status" value="1"/>
</dbReference>
<dbReference type="InterPro" id="IPR035919">
    <property type="entry name" value="EAL_sf"/>
</dbReference>
<feature type="domain" description="GGDEF" evidence="4">
    <location>
        <begin position="336"/>
        <end position="469"/>
    </location>
</feature>
<dbReference type="InterPro" id="IPR001610">
    <property type="entry name" value="PAC"/>
</dbReference>
<dbReference type="InterPro" id="IPR035965">
    <property type="entry name" value="PAS-like_dom_sf"/>
</dbReference>
<dbReference type="InterPro" id="IPR029787">
    <property type="entry name" value="Nucleotide_cyclase"/>
</dbReference>
<dbReference type="SMART" id="SM00267">
    <property type="entry name" value="GGDEF"/>
    <property type="match status" value="1"/>
</dbReference>
<protein>
    <submittedName>
        <fullName evidence="5">EAL domain-containing protein</fullName>
    </submittedName>
</protein>
<dbReference type="PROSITE" id="PS50883">
    <property type="entry name" value="EAL"/>
    <property type="match status" value="1"/>
</dbReference>
<evidence type="ECO:0000313" key="5">
    <source>
        <dbReference type="EMBL" id="MCQ8128108.1"/>
    </source>
</evidence>
<dbReference type="CDD" id="cd01948">
    <property type="entry name" value="EAL"/>
    <property type="match status" value="1"/>
</dbReference>
<dbReference type="EMBL" id="JANIBK010000023">
    <property type="protein sequence ID" value="MCQ8128108.1"/>
    <property type="molecule type" value="Genomic_DNA"/>
</dbReference>
<sequence>MKLEPIDMAALLDIHDILMTWNTDESSVLQKLCDKLLASLHAPLIWGGLINQDHKLTVFGAAGNEADRIKGLVLDCSDTLANHPAIKDCIDTLTPASLPGGLIELNSRLFENLSPDVRTLQTDLYPLTLENRCMGVLAVATGNRQNSKHHSLLQLAAQHAGFALGMLRNFVAKEHAQSSLKLAAAVFDHSLEGIFITDTTGSILAANDAASRITGYKPEELIGQNPRIFKSGRHGQDFYQALWHSVHRHKQWEGEIWNKRKNGEIFPEWLSISAILDEHTQLQNYICIFIDISKQKEAEARLNYLAYHDKLTGLPNRDLFHDRLNASILRAKRNQTDIAVLFIDIDHFKYINDTFGHAKGDLLLQKVANKLKSCLRENDTLARMGGDEFTVILEDFAFQTDVEITAGRILKAFSQPVYLDNSELYVSVSIGISFFPEDANNPSMLMKHADTAMYSAKNNGRKCLHFFHSTMENYSIQRIEMERQLRHALDNHEFRLFYQPQFNLETGAIDGAEALIRWQHPQKGLIAPDEFIPMAEDTGMIVPIGEWVLKQAWAECQNWHRAGHALRVGVNLSAHQFNHAQLTDLASMVLSDTIIDASFLELELTESLVMRQAEDTLTALNALKKSGIRLAIDDFGTGYSSLSYLKQFPIDRLKIDRSFVGDLANNPNDAAIVVAIIAMAHCMGLEVIAEGVETEEQLKFLRMHDCNQVQGYLTGKPLPANEFLALLSAKPEPAIGEVHRS</sequence>
<dbReference type="Gene3D" id="3.30.450.20">
    <property type="entry name" value="PAS domain"/>
    <property type="match status" value="1"/>
</dbReference>
<proteinExistence type="predicted"/>
<reference evidence="5 6" key="1">
    <citation type="submission" date="2022-07" db="EMBL/GenBank/DDBJ databases">
        <title>Methylomonas rivi sp. nov., Methylomonas rosea sp. nov., Methylomonas aureus sp. nov. and Methylomonas subterranea sp. nov., four novel methanotrophs isolated from a freshwater creek and the deep terrestrial subsurface.</title>
        <authorList>
            <person name="Abin C."/>
            <person name="Sankaranarayanan K."/>
            <person name="Garner C."/>
            <person name="Sindelar R."/>
            <person name="Kotary K."/>
            <person name="Garner R."/>
            <person name="Barclay S."/>
            <person name="Lawson P."/>
            <person name="Krumholz L."/>
        </authorList>
    </citation>
    <scope>NUCLEOTIDE SEQUENCE [LARGE SCALE GENOMIC DNA]</scope>
    <source>
        <strain evidence="5 6">WSC-6</strain>
    </source>
</reference>
<dbReference type="Proteomes" id="UP001524586">
    <property type="component" value="Unassembled WGS sequence"/>
</dbReference>
<dbReference type="SUPFAM" id="SSF55073">
    <property type="entry name" value="Nucleotide cyclase"/>
    <property type="match status" value="1"/>
</dbReference>
<dbReference type="SMART" id="SM00091">
    <property type="entry name" value="PAS"/>
    <property type="match status" value="1"/>
</dbReference>
<evidence type="ECO:0000259" key="4">
    <source>
        <dbReference type="PROSITE" id="PS50887"/>
    </source>
</evidence>
<feature type="domain" description="PAS" evidence="1">
    <location>
        <begin position="179"/>
        <end position="225"/>
    </location>
</feature>
<dbReference type="NCBIfam" id="TIGR00254">
    <property type="entry name" value="GGDEF"/>
    <property type="match status" value="1"/>
</dbReference>
<dbReference type="SMART" id="SM00052">
    <property type="entry name" value="EAL"/>
    <property type="match status" value="1"/>
</dbReference>
<dbReference type="PROSITE" id="PS50112">
    <property type="entry name" value="PAS"/>
    <property type="match status" value="1"/>
</dbReference>
<name>A0ABT1U2Q3_9GAMM</name>
<dbReference type="InterPro" id="IPR000014">
    <property type="entry name" value="PAS"/>
</dbReference>
<feature type="domain" description="PAC" evidence="2">
    <location>
        <begin position="250"/>
        <end position="304"/>
    </location>
</feature>
<keyword evidence="6" id="KW-1185">Reference proteome</keyword>
<dbReference type="SUPFAM" id="SSF55785">
    <property type="entry name" value="PYP-like sensor domain (PAS domain)"/>
    <property type="match status" value="1"/>
</dbReference>
<evidence type="ECO:0000259" key="3">
    <source>
        <dbReference type="PROSITE" id="PS50883"/>
    </source>
</evidence>
<dbReference type="InterPro" id="IPR001633">
    <property type="entry name" value="EAL_dom"/>
</dbReference>